<dbReference type="AlphaFoldDB" id="A0A7S4QQW9"/>
<reference evidence="2" key="1">
    <citation type="submission" date="2021-01" db="EMBL/GenBank/DDBJ databases">
        <authorList>
            <person name="Corre E."/>
            <person name="Pelletier E."/>
            <person name="Niang G."/>
            <person name="Scheremetjew M."/>
            <person name="Finn R."/>
            <person name="Kale V."/>
            <person name="Holt S."/>
            <person name="Cochrane G."/>
            <person name="Meng A."/>
            <person name="Brown T."/>
            <person name="Cohen L."/>
        </authorList>
    </citation>
    <scope>NUCLEOTIDE SEQUENCE</scope>
    <source>
        <strain evidence="2">CCMP3105</strain>
    </source>
</reference>
<feature type="coiled-coil region" evidence="1">
    <location>
        <begin position="103"/>
        <end position="130"/>
    </location>
</feature>
<name>A0A7S4QQW9_9DINO</name>
<dbReference type="PRINTS" id="PR01852">
    <property type="entry name" value="SIBAPROTEIN"/>
</dbReference>
<organism evidence="2">
    <name type="scientific">Alexandrium monilatum</name>
    <dbReference type="NCBI Taxonomy" id="311494"/>
    <lineage>
        <taxon>Eukaryota</taxon>
        <taxon>Sar</taxon>
        <taxon>Alveolata</taxon>
        <taxon>Dinophyceae</taxon>
        <taxon>Gonyaulacales</taxon>
        <taxon>Pyrocystaceae</taxon>
        <taxon>Alexandrium</taxon>
    </lineage>
</organism>
<dbReference type="EMBL" id="HBNR01034209">
    <property type="protein sequence ID" value="CAE4589497.1"/>
    <property type="molecule type" value="Transcribed_RNA"/>
</dbReference>
<proteinExistence type="predicted"/>
<keyword evidence="1" id="KW-0175">Coiled coil</keyword>
<protein>
    <submittedName>
        <fullName evidence="2">Uncharacterized protein</fullName>
    </submittedName>
</protein>
<gene>
    <name evidence="2" type="ORF">AMON00008_LOCUS23484</name>
</gene>
<evidence type="ECO:0000256" key="1">
    <source>
        <dbReference type="SAM" id="Coils"/>
    </source>
</evidence>
<dbReference type="InterPro" id="IPR009148">
    <property type="entry name" value="PcsB-like"/>
</dbReference>
<evidence type="ECO:0000313" key="2">
    <source>
        <dbReference type="EMBL" id="CAE4589497.1"/>
    </source>
</evidence>
<accession>A0A7S4QQW9</accession>
<sequence>MGSGHSSDGGQGAAAEAHAANAKAAAAKAAAAKAKADAAAAKAAAQAKVAAAMAKTGGAVAGMTLHACECGCCLLVFYGLYKLHLGTSEDRRARFEHDAHQKKIEADLEHARLEREIAQLAHERECEEEKHRHEIEMMQANPQLYAYQLDAKLKVEALKIWCGSGRRTRDEGLEGIASFLTDGGAYSSRSAAASSGVSAATPVD</sequence>